<keyword evidence="2" id="KW-1185">Reference proteome</keyword>
<organism evidence="1 2">
    <name type="scientific">Naganishia vaughanmartiniae</name>
    <dbReference type="NCBI Taxonomy" id="1424756"/>
    <lineage>
        <taxon>Eukaryota</taxon>
        <taxon>Fungi</taxon>
        <taxon>Dikarya</taxon>
        <taxon>Basidiomycota</taxon>
        <taxon>Agaricomycotina</taxon>
        <taxon>Tremellomycetes</taxon>
        <taxon>Filobasidiales</taxon>
        <taxon>Filobasidiaceae</taxon>
        <taxon>Naganishia</taxon>
    </lineage>
</organism>
<accession>A0ACC2X7P2</accession>
<reference evidence="1" key="1">
    <citation type="submission" date="2023-04" db="EMBL/GenBank/DDBJ databases">
        <title>Draft Genome sequencing of Naganishia species isolated from polar environments using Oxford Nanopore Technology.</title>
        <authorList>
            <person name="Leo P."/>
            <person name="Venkateswaran K."/>
        </authorList>
    </citation>
    <scope>NUCLEOTIDE SEQUENCE</scope>
    <source>
        <strain evidence="1">MNA-CCFEE 5425</strain>
    </source>
</reference>
<dbReference type="EMBL" id="JASBWU010000007">
    <property type="protein sequence ID" value="KAJ9120038.1"/>
    <property type="molecule type" value="Genomic_DNA"/>
</dbReference>
<sequence>MAELVPDQVKATYQSVVGKAGETLSDIASSGAASFPNPLHSNSSKPRADDGHRNARAEERHTRHPDAPKNIEEFVANQLDGKIDNEKLVKQFPAKEGVWEGFIDWENNPDKKEEATKVLEGYVWPSIPEFQLNPLPSTNPILLGHRWKAYHKALGPHLTDAHEQSWKIFKEEKKDNMLVVLDFPMNCEPRREDLMKSHITPNDIHYVRNHGGIPTVKNTDVFSIKVGGLVKNPGELFFKDLVDPAKFPQEEMTITLQCSGTRRVEQIALYPGEGDELLSAPWAEGAISTALYKVGSPLSQGKRETDSWYYRLQGVQMKHVLAHFGGVLPEGLHVETIGADTYFKKNKVFNYAVSIPYRKVKFEEAFLAYEMNGVPLPRIHGGPLRLVVPGVIGARSTKWVYEINVLPEPSMGPVQRQEYLYYPQQVGKQNVTYDKGFSIQDMPVSSAILAPTDKEVIIHDGFIHCEGWAYSGGGHWVERVEVSIDGGFIWHEVPYENMSPKGYYTMRLWKMDLPVQVEGWIELVVRAWNDAINTQPTIVRNAWNWTLHVTSSAHRVPIYSVNRSKPETAARLRLLESHGQSIKPITFPTDVPIQSQEEYLAAMAKRGPREPTG</sequence>
<evidence type="ECO:0000313" key="1">
    <source>
        <dbReference type="EMBL" id="KAJ9120038.1"/>
    </source>
</evidence>
<proteinExistence type="predicted"/>
<protein>
    <submittedName>
        <fullName evidence="1">Uncharacterized protein</fullName>
    </submittedName>
</protein>
<evidence type="ECO:0000313" key="2">
    <source>
        <dbReference type="Proteomes" id="UP001243375"/>
    </source>
</evidence>
<name>A0ACC2X7P2_9TREE</name>
<dbReference type="Proteomes" id="UP001243375">
    <property type="component" value="Unassembled WGS sequence"/>
</dbReference>
<comment type="caution">
    <text evidence="1">The sequence shown here is derived from an EMBL/GenBank/DDBJ whole genome shotgun (WGS) entry which is preliminary data.</text>
</comment>
<gene>
    <name evidence="1" type="ORF">QFC22_002935</name>
</gene>